<protein>
    <submittedName>
        <fullName evidence="2">Uncharacterized protein</fullName>
    </submittedName>
</protein>
<organism evidence="2">
    <name type="scientific">Cladocopium goreaui</name>
    <dbReference type="NCBI Taxonomy" id="2562237"/>
    <lineage>
        <taxon>Eukaryota</taxon>
        <taxon>Sar</taxon>
        <taxon>Alveolata</taxon>
        <taxon>Dinophyceae</taxon>
        <taxon>Suessiales</taxon>
        <taxon>Symbiodiniaceae</taxon>
        <taxon>Cladocopium</taxon>
    </lineage>
</organism>
<name>A0A9P1C5X7_9DINO</name>
<dbReference type="EMBL" id="CAMXCT020000912">
    <property type="protein sequence ID" value="CAL1138088.1"/>
    <property type="molecule type" value="Genomic_DNA"/>
</dbReference>
<reference evidence="3" key="2">
    <citation type="submission" date="2024-04" db="EMBL/GenBank/DDBJ databases">
        <authorList>
            <person name="Chen Y."/>
            <person name="Shah S."/>
            <person name="Dougan E. K."/>
            <person name="Thang M."/>
            <person name="Chan C."/>
        </authorList>
    </citation>
    <scope>NUCLEOTIDE SEQUENCE [LARGE SCALE GENOMIC DNA]</scope>
</reference>
<reference evidence="2" key="1">
    <citation type="submission" date="2022-10" db="EMBL/GenBank/DDBJ databases">
        <authorList>
            <person name="Chen Y."/>
            <person name="Dougan E. K."/>
            <person name="Chan C."/>
            <person name="Rhodes N."/>
            <person name="Thang M."/>
        </authorList>
    </citation>
    <scope>NUCLEOTIDE SEQUENCE</scope>
</reference>
<dbReference type="EMBL" id="CAMXCT010000912">
    <property type="protein sequence ID" value="CAI3984713.1"/>
    <property type="molecule type" value="Genomic_DNA"/>
</dbReference>
<evidence type="ECO:0000256" key="1">
    <source>
        <dbReference type="SAM" id="MobiDB-lite"/>
    </source>
</evidence>
<feature type="region of interest" description="Disordered" evidence="1">
    <location>
        <begin position="111"/>
        <end position="130"/>
    </location>
</feature>
<dbReference type="AlphaFoldDB" id="A0A9P1C5X7"/>
<gene>
    <name evidence="2" type="ORF">C1SCF055_LOCUS12232</name>
</gene>
<evidence type="ECO:0000313" key="2">
    <source>
        <dbReference type="EMBL" id="CAI3984713.1"/>
    </source>
</evidence>
<evidence type="ECO:0000313" key="4">
    <source>
        <dbReference type="Proteomes" id="UP001152797"/>
    </source>
</evidence>
<proteinExistence type="predicted"/>
<comment type="caution">
    <text evidence="2">The sequence shown here is derived from an EMBL/GenBank/DDBJ whole genome shotgun (WGS) entry which is preliminary data.</text>
</comment>
<keyword evidence="4" id="KW-1185">Reference proteome</keyword>
<evidence type="ECO:0000313" key="3">
    <source>
        <dbReference type="EMBL" id="CAL1138088.1"/>
    </source>
</evidence>
<sequence>MVDLLKQTLAKVGELVSISPDALRMRTRRLCERKPSGKCYVDEKIAEDFKRGGESREILEMALLESLGRFGTKRCHYKKIKADFLAKCKVIREKMESKESEVTGRWYTEEAMKKGSGRRPRSKALSSTADDFRSHSAGAHVTQCMGGAIYQPCTDFWIQHIFKKCIYI</sequence>
<accession>A0A9P1C5X7</accession>
<dbReference type="EMBL" id="CAMXCT030000912">
    <property type="protein sequence ID" value="CAL4772025.1"/>
    <property type="molecule type" value="Genomic_DNA"/>
</dbReference>
<dbReference type="Proteomes" id="UP001152797">
    <property type="component" value="Unassembled WGS sequence"/>
</dbReference>